<dbReference type="SMART" id="SM00830">
    <property type="entry name" value="CM_2"/>
    <property type="match status" value="1"/>
</dbReference>
<dbReference type="NCBIfam" id="TIGR01807">
    <property type="entry name" value="CM_P2"/>
    <property type="match status" value="1"/>
</dbReference>
<dbReference type="InterPro" id="IPR008242">
    <property type="entry name" value="Chor_mutase/pphenate_deHydtase"/>
</dbReference>
<evidence type="ECO:0000256" key="14">
    <source>
        <dbReference type="ARBA" id="ARBA00023268"/>
    </source>
</evidence>
<dbReference type="GO" id="GO:0005737">
    <property type="term" value="C:cytoplasm"/>
    <property type="evidence" value="ECO:0007669"/>
    <property type="project" value="UniProtKB-SubCell"/>
</dbReference>
<dbReference type="AlphaFoldDB" id="A0A1W1E1J3"/>
<evidence type="ECO:0000256" key="1">
    <source>
        <dbReference type="ARBA" id="ARBA00000824"/>
    </source>
</evidence>
<dbReference type="UniPathway" id="UPA00121">
    <property type="reaction ID" value="UER00345"/>
</dbReference>
<evidence type="ECO:0000256" key="9">
    <source>
        <dbReference type="ARBA" id="ARBA00022605"/>
    </source>
</evidence>
<comment type="pathway">
    <text evidence="5">Metabolic intermediate biosynthesis; prephenate biosynthesis; prephenate from chorismate: step 1/1.</text>
</comment>
<feature type="domain" description="ACT" evidence="19">
    <location>
        <begin position="277"/>
        <end position="352"/>
    </location>
</feature>
<protein>
    <recommendedName>
        <fullName evidence="7">Bifunctional chorismate mutase/prephenate dehydratase</fullName>
        <ecNumber evidence="6">4.2.1.51</ecNumber>
    </recommendedName>
    <alternativeName>
        <fullName evidence="16">Chorismate mutase-prephenate dehydratase</fullName>
    </alternativeName>
    <alternativeName>
        <fullName evidence="15">p-protein</fullName>
    </alternativeName>
</protein>
<dbReference type="GO" id="GO:0004106">
    <property type="term" value="F:chorismate mutase activity"/>
    <property type="evidence" value="ECO:0007669"/>
    <property type="project" value="UniProtKB-EC"/>
</dbReference>
<evidence type="ECO:0000256" key="10">
    <source>
        <dbReference type="ARBA" id="ARBA00023141"/>
    </source>
</evidence>
<dbReference type="PROSITE" id="PS00857">
    <property type="entry name" value="PREPHENATE_DEHYDR_1"/>
    <property type="match status" value="1"/>
</dbReference>
<dbReference type="PROSITE" id="PS51671">
    <property type="entry name" value="ACT"/>
    <property type="match status" value="1"/>
</dbReference>
<dbReference type="PROSITE" id="PS51171">
    <property type="entry name" value="PREPHENATE_DEHYDR_3"/>
    <property type="match status" value="1"/>
</dbReference>
<evidence type="ECO:0000256" key="2">
    <source>
        <dbReference type="ARBA" id="ARBA00002364"/>
    </source>
</evidence>
<dbReference type="InterPro" id="IPR036263">
    <property type="entry name" value="Chorismate_II_sf"/>
</dbReference>
<feature type="domain" description="Chorismate mutase" evidence="17">
    <location>
        <begin position="1"/>
        <end position="91"/>
    </location>
</feature>
<comment type="subcellular location">
    <subcellularLocation>
        <location evidence="3">Cytoplasm</location>
    </subcellularLocation>
</comment>
<dbReference type="PANTHER" id="PTHR21022:SF19">
    <property type="entry name" value="PREPHENATE DEHYDRATASE-RELATED"/>
    <property type="match status" value="1"/>
</dbReference>
<evidence type="ECO:0000256" key="12">
    <source>
        <dbReference type="ARBA" id="ARBA00023235"/>
    </source>
</evidence>
<dbReference type="CDD" id="cd04905">
    <property type="entry name" value="ACT_CM-PDT"/>
    <property type="match status" value="1"/>
</dbReference>
<dbReference type="CDD" id="cd13630">
    <property type="entry name" value="PBP2_PDT_1"/>
    <property type="match status" value="1"/>
</dbReference>
<dbReference type="SUPFAM" id="SSF48600">
    <property type="entry name" value="Chorismate mutase II"/>
    <property type="match status" value="1"/>
</dbReference>
<evidence type="ECO:0000256" key="11">
    <source>
        <dbReference type="ARBA" id="ARBA00023222"/>
    </source>
</evidence>
<dbReference type="InterPro" id="IPR002701">
    <property type="entry name" value="CM_II_prokaryot"/>
</dbReference>
<dbReference type="Gene3D" id="1.20.59.10">
    <property type="entry name" value="Chorismate mutase"/>
    <property type="match status" value="1"/>
</dbReference>
<dbReference type="GO" id="GO:0009094">
    <property type="term" value="P:L-phenylalanine biosynthetic process"/>
    <property type="evidence" value="ECO:0007669"/>
    <property type="project" value="UniProtKB-UniPathway"/>
</dbReference>
<dbReference type="SUPFAM" id="SSF55021">
    <property type="entry name" value="ACT-like"/>
    <property type="match status" value="1"/>
</dbReference>
<evidence type="ECO:0000313" key="20">
    <source>
        <dbReference type="EMBL" id="SFV87737.1"/>
    </source>
</evidence>
<organism evidence="20">
    <name type="scientific">hydrothermal vent metagenome</name>
    <dbReference type="NCBI Taxonomy" id="652676"/>
    <lineage>
        <taxon>unclassified sequences</taxon>
        <taxon>metagenomes</taxon>
        <taxon>ecological metagenomes</taxon>
    </lineage>
</organism>
<dbReference type="NCBIfam" id="NF008865">
    <property type="entry name" value="PRK11898.1"/>
    <property type="match status" value="1"/>
</dbReference>
<evidence type="ECO:0000256" key="16">
    <source>
        <dbReference type="ARBA" id="ARBA00031520"/>
    </source>
</evidence>
<dbReference type="EMBL" id="FPHZ01000073">
    <property type="protein sequence ID" value="SFV87737.1"/>
    <property type="molecule type" value="Genomic_DNA"/>
</dbReference>
<dbReference type="PANTHER" id="PTHR21022">
    <property type="entry name" value="PREPHENATE DEHYDRATASE P PROTEIN"/>
    <property type="match status" value="1"/>
</dbReference>
<evidence type="ECO:0000259" key="19">
    <source>
        <dbReference type="PROSITE" id="PS51671"/>
    </source>
</evidence>
<dbReference type="InterPro" id="IPR002912">
    <property type="entry name" value="ACT_dom"/>
</dbReference>
<evidence type="ECO:0000259" key="18">
    <source>
        <dbReference type="PROSITE" id="PS51171"/>
    </source>
</evidence>
<dbReference type="Gene3D" id="3.40.190.10">
    <property type="entry name" value="Periplasmic binding protein-like II"/>
    <property type="match status" value="2"/>
</dbReference>
<dbReference type="Gene3D" id="3.30.70.260">
    <property type="match status" value="1"/>
</dbReference>
<accession>A0A1W1E1J3</accession>
<keyword evidence="12 20" id="KW-0413">Isomerase</keyword>
<evidence type="ECO:0000256" key="3">
    <source>
        <dbReference type="ARBA" id="ARBA00004496"/>
    </source>
</evidence>
<dbReference type="PIRSF" id="PIRSF001500">
    <property type="entry name" value="Chor_mut_pdt_Ppr"/>
    <property type="match status" value="1"/>
</dbReference>
<keyword evidence="10" id="KW-0057">Aromatic amino acid biosynthesis</keyword>
<gene>
    <name evidence="20" type="ORF">MNB_SUP05-SYMBIONT-5-422</name>
</gene>
<dbReference type="InterPro" id="IPR001086">
    <property type="entry name" value="Preph_deHydtase"/>
</dbReference>
<comment type="catalytic activity">
    <reaction evidence="1">
        <text>chorismate = prephenate</text>
        <dbReference type="Rhea" id="RHEA:13897"/>
        <dbReference type="ChEBI" id="CHEBI:29748"/>
        <dbReference type="ChEBI" id="CHEBI:29934"/>
        <dbReference type="EC" id="5.4.99.5"/>
    </reaction>
</comment>
<evidence type="ECO:0000256" key="7">
    <source>
        <dbReference type="ARBA" id="ARBA00014401"/>
    </source>
</evidence>
<dbReference type="InterPro" id="IPR018528">
    <property type="entry name" value="Preph_deHydtase_CS"/>
</dbReference>
<evidence type="ECO:0000256" key="8">
    <source>
        <dbReference type="ARBA" id="ARBA00022490"/>
    </source>
</evidence>
<keyword evidence="11" id="KW-0584">Phenylalanine biosynthesis</keyword>
<keyword evidence="9" id="KW-0028">Amino-acid biosynthesis</keyword>
<comment type="function">
    <text evidence="2">Catalyzes the Claisen rearrangement of chorismate to prephenate and the decarboxylation/dehydration of prephenate to phenylpyruvate.</text>
</comment>
<proteinExistence type="predicted"/>
<evidence type="ECO:0000256" key="13">
    <source>
        <dbReference type="ARBA" id="ARBA00023239"/>
    </source>
</evidence>
<evidence type="ECO:0000256" key="15">
    <source>
        <dbReference type="ARBA" id="ARBA00031175"/>
    </source>
</evidence>
<dbReference type="FunFam" id="3.40.190.10:FF:000029">
    <property type="entry name" value="Chorismate mutase/Prephenate dehydratase"/>
    <property type="match status" value="1"/>
</dbReference>
<dbReference type="InterPro" id="IPR045865">
    <property type="entry name" value="ACT-like_dom_sf"/>
</dbReference>
<reference evidence="20" key="1">
    <citation type="submission" date="2016-10" db="EMBL/GenBank/DDBJ databases">
        <authorList>
            <person name="de Groot N.N."/>
        </authorList>
    </citation>
    <scope>NUCLEOTIDE SEQUENCE</scope>
</reference>
<evidence type="ECO:0000256" key="5">
    <source>
        <dbReference type="ARBA" id="ARBA00004817"/>
    </source>
</evidence>
<dbReference type="GO" id="GO:0046417">
    <property type="term" value="P:chorismate metabolic process"/>
    <property type="evidence" value="ECO:0007669"/>
    <property type="project" value="InterPro"/>
</dbReference>
<dbReference type="PROSITE" id="PS51168">
    <property type="entry name" value="CHORISMATE_MUT_2"/>
    <property type="match status" value="1"/>
</dbReference>
<dbReference type="EC" id="4.2.1.51" evidence="6"/>
<comment type="pathway">
    <text evidence="4">Amino-acid biosynthesis; L-phenylalanine biosynthesis; phenylpyruvate from prephenate: step 1/1.</text>
</comment>
<dbReference type="InterPro" id="IPR010957">
    <property type="entry name" value="G/b/e-P-prot_chorismate_mutase"/>
</dbReference>
<evidence type="ECO:0000259" key="17">
    <source>
        <dbReference type="PROSITE" id="PS51168"/>
    </source>
</evidence>
<dbReference type="Pfam" id="PF01842">
    <property type="entry name" value="ACT"/>
    <property type="match status" value="1"/>
</dbReference>
<dbReference type="Pfam" id="PF01817">
    <property type="entry name" value="CM_2"/>
    <property type="match status" value="1"/>
</dbReference>
<dbReference type="Pfam" id="PF00800">
    <property type="entry name" value="PDT"/>
    <property type="match status" value="1"/>
</dbReference>
<name>A0A1W1E1J3_9ZZZZ</name>
<dbReference type="SUPFAM" id="SSF53850">
    <property type="entry name" value="Periplasmic binding protein-like II"/>
    <property type="match status" value="1"/>
</dbReference>
<keyword evidence="8" id="KW-0963">Cytoplasm</keyword>
<evidence type="ECO:0000256" key="4">
    <source>
        <dbReference type="ARBA" id="ARBA00004741"/>
    </source>
</evidence>
<evidence type="ECO:0000256" key="6">
    <source>
        <dbReference type="ARBA" id="ARBA00013147"/>
    </source>
</evidence>
<sequence>MNKTLSELRIEIDALDKKIQSLIGQRAELASSVAKVKKTADDKGSFYRPEREAQVLRKVVERNDNLVKGKDMAHIFREIMSACLALEQGINVAYLGPEGTFTQEATLKHFGHAVSTVDCASINEIFHQVKKGNANYGVVPIENSSNGVVGITVEMLNTSDLNVCGEVEVSIRHQLMTQDKNQEIKVIYAHQQALDQCQHWLRNNYPNAELKSVASNALAAKIVKDEPNAAAIATKAALELYNLEHIAKNIEDQADNVTRFLILGKETTPPSGKDKTSLLITAKHESGALFDLLSPFKEKHINILQLATHPMPGMKWGYLFLIDIGAHQQEENVQKALNQISEEALEVKILGSYPVAVL</sequence>
<dbReference type="GO" id="GO:0004664">
    <property type="term" value="F:prephenate dehydratase activity"/>
    <property type="evidence" value="ECO:0007669"/>
    <property type="project" value="UniProtKB-EC"/>
</dbReference>
<dbReference type="InterPro" id="IPR036979">
    <property type="entry name" value="CM_dom_sf"/>
</dbReference>
<feature type="domain" description="Prephenate dehydratase" evidence="18">
    <location>
        <begin position="91"/>
        <end position="265"/>
    </location>
</feature>
<dbReference type="UniPathway" id="UPA00120">
    <property type="reaction ID" value="UER00203"/>
</dbReference>
<keyword evidence="13 20" id="KW-0456">Lyase</keyword>
<keyword evidence="14" id="KW-0511">Multifunctional enzyme</keyword>